<name>A0A8S5UL31_9CAUD</name>
<evidence type="ECO:0000313" key="1">
    <source>
        <dbReference type="EMBL" id="DAF95098.1"/>
    </source>
</evidence>
<dbReference type="EMBL" id="BK016103">
    <property type="protein sequence ID" value="DAF95098.1"/>
    <property type="molecule type" value="Genomic_DNA"/>
</dbReference>
<proteinExistence type="predicted"/>
<accession>A0A8S5UL31</accession>
<sequence length="426" mass="47289">MRCGILPCRSRKRNAEAALRCARWSARRDEQNGKGEDRMKVPWQKERSTGGETAVQLRSGGRSTFGRLESYVPLLDGETALYREVREAVPVVDAAICKLIRLTGGVRVACGNERAEQGLQRFLCEVPVGRGQRGINAFLDCYLDSLLTCGRAVGEIVPDAEGREIAAVLCADVSQVEVREGDNPLEFCLCGVDGGGRSVPLEYQDLLLFTPLNPEAGHPYGVSMLRSMPYLTGLLLKIYDAMGKNWDRCGNVRFAVTYKPQDGELDRGAAQERAEQIAEEWSRAMQEGRNGSVRDFVSVGDVSIKAIGADNQILDSETPVRQILEQLVAKTGLPPFMLGLSWSSTERMSSQQADMLTSEITALRRTLEPVIERVCTLWLRMHGYGCRAVVDWEDINLQDEVEEAKAALYLQQARKLRQENDEAEGK</sequence>
<protein>
    <submittedName>
        <fullName evidence="1">Portal protein</fullName>
    </submittedName>
</protein>
<organism evidence="1">
    <name type="scientific">Siphoviridae sp. ctjdk2</name>
    <dbReference type="NCBI Taxonomy" id="2825635"/>
    <lineage>
        <taxon>Viruses</taxon>
        <taxon>Duplodnaviria</taxon>
        <taxon>Heunggongvirae</taxon>
        <taxon>Uroviricota</taxon>
        <taxon>Caudoviricetes</taxon>
    </lineage>
</organism>
<reference evidence="1" key="1">
    <citation type="journal article" date="2021" name="Proc. Natl. Acad. Sci. U.S.A.">
        <title>A Catalog of Tens of Thousands of Viruses from Human Metagenomes Reveals Hidden Associations with Chronic Diseases.</title>
        <authorList>
            <person name="Tisza M.J."/>
            <person name="Buck C.B."/>
        </authorList>
    </citation>
    <scope>NUCLEOTIDE SEQUENCE</scope>
    <source>
        <strain evidence="1">Ctjdk2</strain>
    </source>
</reference>